<evidence type="ECO:0000313" key="5">
    <source>
        <dbReference type="Proteomes" id="UP000006512"/>
    </source>
</evidence>
<dbReference type="NCBIfam" id="TIGR00254">
    <property type="entry name" value="GGDEF"/>
    <property type="match status" value="1"/>
</dbReference>
<protein>
    <recommendedName>
        <fullName evidence="1">diguanylate cyclase</fullName>
        <ecNumber evidence="1">2.7.7.65</ecNumber>
    </recommendedName>
</protein>
<dbReference type="EMBL" id="GL883079">
    <property type="protein sequence ID" value="EGF90225.1"/>
    <property type="molecule type" value="Genomic_DNA"/>
</dbReference>
<dbReference type="Proteomes" id="UP000006512">
    <property type="component" value="Unassembled WGS sequence"/>
</dbReference>
<reference evidence="5" key="1">
    <citation type="submission" date="2011-03" db="EMBL/GenBank/DDBJ databases">
        <title>Draft genome sequence of Brevundimonas diminuta.</title>
        <authorList>
            <person name="Brown P.J.B."/>
            <person name="Buechlein A."/>
            <person name="Hemmerich C."/>
            <person name="Brun Y.V."/>
        </authorList>
    </citation>
    <scope>NUCLEOTIDE SEQUENCE [LARGE SCALE GENOMIC DNA]</scope>
    <source>
        <strain evidence="5">C19</strain>
    </source>
</reference>
<dbReference type="PANTHER" id="PTHR45138">
    <property type="entry name" value="REGULATORY COMPONENTS OF SENSORY TRANSDUCTION SYSTEM"/>
    <property type="match status" value="1"/>
</dbReference>
<dbReference type="SMART" id="SM00267">
    <property type="entry name" value="GGDEF"/>
    <property type="match status" value="1"/>
</dbReference>
<dbReference type="SUPFAM" id="SSF55073">
    <property type="entry name" value="Nucleotide cyclase"/>
    <property type="match status" value="1"/>
</dbReference>
<name>F4QPT8_9CAUL</name>
<dbReference type="PROSITE" id="PS50887">
    <property type="entry name" value="GGDEF"/>
    <property type="match status" value="1"/>
</dbReference>
<dbReference type="PANTHER" id="PTHR45138:SF9">
    <property type="entry name" value="DIGUANYLATE CYCLASE DGCM-RELATED"/>
    <property type="match status" value="1"/>
</dbReference>
<dbReference type="InterPro" id="IPR000160">
    <property type="entry name" value="GGDEF_dom"/>
</dbReference>
<dbReference type="InterPro" id="IPR050469">
    <property type="entry name" value="Diguanylate_Cyclase"/>
</dbReference>
<evidence type="ECO:0000256" key="1">
    <source>
        <dbReference type="ARBA" id="ARBA00012528"/>
    </source>
</evidence>
<dbReference type="EC" id="2.7.7.65" evidence="1"/>
<accession>F4QPT8</accession>
<dbReference type="CDD" id="cd01949">
    <property type="entry name" value="GGDEF"/>
    <property type="match status" value="1"/>
</dbReference>
<dbReference type="InterPro" id="IPR043128">
    <property type="entry name" value="Rev_trsase/Diguanyl_cyclase"/>
</dbReference>
<dbReference type="eggNOG" id="COG2199">
    <property type="taxonomic scope" value="Bacteria"/>
</dbReference>
<dbReference type="STRING" id="715226.ABI_32410"/>
<dbReference type="GO" id="GO:0052621">
    <property type="term" value="F:diguanylate cyclase activity"/>
    <property type="evidence" value="ECO:0007669"/>
    <property type="project" value="UniProtKB-EC"/>
</dbReference>
<comment type="catalytic activity">
    <reaction evidence="2">
        <text>2 GTP = 3',3'-c-di-GMP + 2 diphosphate</text>
        <dbReference type="Rhea" id="RHEA:24898"/>
        <dbReference type="ChEBI" id="CHEBI:33019"/>
        <dbReference type="ChEBI" id="CHEBI:37565"/>
        <dbReference type="ChEBI" id="CHEBI:58805"/>
        <dbReference type="EC" id="2.7.7.65"/>
    </reaction>
</comment>
<dbReference type="Gene3D" id="3.30.70.270">
    <property type="match status" value="1"/>
</dbReference>
<dbReference type="HOGENOM" id="CLU_000445_11_16_5"/>
<organism evidence="4 5">
    <name type="scientific">Asticcacaulis biprosthecium C19</name>
    <dbReference type="NCBI Taxonomy" id="715226"/>
    <lineage>
        <taxon>Bacteria</taxon>
        <taxon>Pseudomonadati</taxon>
        <taxon>Pseudomonadota</taxon>
        <taxon>Alphaproteobacteria</taxon>
        <taxon>Caulobacterales</taxon>
        <taxon>Caulobacteraceae</taxon>
        <taxon>Asticcacaulis</taxon>
    </lineage>
</organism>
<sequence>MMPDQQPPLPAQDHEPIRRATTASMQSLLAQYFETQTADDVMAANDPTPAEPVRHALSVTDETPRLRPEDAIAASFARLEAALHVEPVVVQGVEPEQNEWPASAQALIESLMMENERLREQLHQRTLALQSARDQADNDVLTPTLNRRAFLNEVHRAMADCKRYGEEACLIYLDMDSFKAINDAYGHGAGDAALIYVAETLKASVREGDAVARIGGDEFAILLRRADLKSSRVKAMKLEAELMMGTFAYNGLYLKTGGSFGVRAYAGQPTAEAWLSEADAAMFLVKKSAR</sequence>
<dbReference type="Pfam" id="PF00990">
    <property type="entry name" value="GGDEF"/>
    <property type="match status" value="1"/>
</dbReference>
<evidence type="ECO:0000256" key="2">
    <source>
        <dbReference type="ARBA" id="ARBA00034247"/>
    </source>
</evidence>
<dbReference type="AlphaFoldDB" id="F4QPT8"/>
<evidence type="ECO:0000313" key="4">
    <source>
        <dbReference type="EMBL" id="EGF90225.1"/>
    </source>
</evidence>
<dbReference type="OrthoDB" id="9812260at2"/>
<dbReference type="InterPro" id="IPR029787">
    <property type="entry name" value="Nucleotide_cyclase"/>
</dbReference>
<gene>
    <name evidence="4" type="ORF">ABI_32410</name>
</gene>
<feature type="domain" description="GGDEF" evidence="3">
    <location>
        <begin position="166"/>
        <end position="290"/>
    </location>
</feature>
<evidence type="ECO:0000259" key="3">
    <source>
        <dbReference type="PROSITE" id="PS50887"/>
    </source>
</evidence>
<keyword evidence="5" id="KW-1185">Reference proteome</keyword>
<proteinExistence type="predicted"/>